<comment type="caution">
    <text evidence="3">The sequence shown here is derived from an EMBL/GenBank/DDBJ whole genome shotgun (WGS) entry which is preliminary data.</text>
</comment>
<evidence type="ECO:0000256" key="1">
    <source>
        <dbReference type="SAM" id="SignalP"/>
    </source>
</evidence>
<organism evidence="3 4">
    <name type="scientific">Collybiopsis confluens</name>
    <dbReference type="NCBI Taxonomy" id="2823264"/>
    <lineage>
        <taxon>Eukaryota</taxon>
        <taxon>Fungi</taxon>
        <taxon>Dikarya</taxon>
        <taxon>Basidiomycota</taxon>
        <taxon>Agaricomycotina</taxon>
        <taxon>Agaricomycetes</taxon>
        <taxon>Agaricomycetidae</taxon>
        <taxon>Agaricales</taxon>
        <taxon>Marasmiineae</taxon>
        <taxon>Omphalotaceae</taxon>
        <taxon>Collybiopsis</taxon>
    </lineage>
</organism>
<evidence type="ECO:0000313" key="4">
    <source>
        <dbReference type="Proteomes" id="UP000518752"/>
    </source>
</evidence>
<dbReference type="OrthoDB" id="5283326at2759"/>
<protein>
    <recommendedName>
        <fullName evidence="2">Glycoside hydrolase 131 catalytic N-terminal domain-containing protein</fullName>
    </recommendedName>
</protein>
<dbReference type="Proteomes" id="UP000518752">
    <property type="component" value="Unassembled WGS sequence"/>
</dbReference>
<evidence type="ECO:0000259" key="2">
    <source>
        <dbReference type="Pfam" id="PF18271"/>
    </source>
</evidence>
<feature type="domain" description="Glycoside hydrolase 131 catalytic N-terminal" evidence="2">
    <location>
        <begin position="22"/>
        <end position="290"/>
    </location>
</feature>
<feature type="chain" id="PRO_5034808854" description="Glycoside hydrolase 131 catalytic N-terminal domain-containing protein" evidence="1">
    <location>
        <begin position="20"/>
        <end position="292"/>
    </location>
</feature>
<name>A0A8H5M0Z2_9AGAR</name>
<keyword evidence="1" id="KW-0732">Signal</keyword>
<proteinExistence type="predicted"/>
<dbReference type="PANTHER" id="PTHR34612">
    <property type="entry name" value="GH131_N DOMAIN-CONTAINING PROTEIN"/>
    <property type="match status" value="1"/>
</dbReference>
<reference evidence="3 4" key="1">
    <citation type="journal article" date="2020" name="ISME J.">
        <title>Uncovering the hidden diversity of litter-decomposition mechanisms in mushroom-forming fungi.</title>
        <authorList>
            <person name="Floudas D."/>
            <person name="Bentzer J."/>
            <person name="Ahren D."/>
            <person name="Johansson T."/>
            <person name="Persson P."/>
            <person name="Tunlid A."/>
        </authorList>
    </citation>
    <scope>NUCLEOTIDE SEQUENCE [LARGE SCALE GENOMIC DNA]</scope>
    <source>
        <strain evidence="3 4">CBS 406.79</strain>
    </source>
</reference>
<dbReference type="EMBL" id="JAACJN010000087">
    <property type="protein sequence ID" value="KAF5376837.1"/>
    <property type="molecule type" value="Genomic_DNA"/>
</dbReference>
<dbReference type="Gene3D" id="2.60.120.1160">
    <property type="match status" value="1"/>
</dbReference>
<feature type="signal peptide" evidence="1">
    <location>
        <begin position="1"/>
        <end position="19"/>
    </location>
</feature>
<dbReference type="Pfam" id="PF18271">
    <property type="entry name" value="GH131_N"/>
    <property type="match status" value="1"/>
</dbReference>
<keyword evidence="4" id="KW-1185">Reference proteome</keyword>
<sequence length="292" mass="31840">MSVRSFIAFSLIGSAVASASLYWDGRVPQSMTESDLDSSLGPYLTVVKGSETASHYTSLLGTSQLPTPLWKNTISEQVISVTIDNSSIFIPGGGSPQSGFRRTDLIAQGNGSNSALDTIMEVGMSKFHFSLKRNEHLPLNYSHEYQLVYIEPTDGSHIFELQLGTPFNIPTASAPAADSTLLKIRNHALDLLFETPFTAGEWHNFAIRVDWNKLTLQVFYSTGNFELCPVTSVLSNPGLAAQGDFHLALLKLPLADPNETTTEQDDVVHFGIQEATTEGVFYSGVFVENVSK</sequence>
<dbReference type="PANTHER" id="PTHR34612:SF2">
    <property type="entry name" value="GLYCOSIDE HYDROLASE 131 CATALYTIC N-TERMINAL DOMAIN-CONTAINING PROTEIN"/>
    <property type="match status" value="1"/>
</dbReference>
<dbReference type="AlphaFoldDB" id="A0A8H5M0Z2"/>
<accession>A0A8H5M0Z2</accession>
<dbReference type="InterPro" id="IPR041524">
    <property type="entry name" value="GH131_N"/>
</dbReference>
<gene>
    <name evidence="3" type="ORF">D9757_008887</name>
</gene>
<evidence type="ECO:0000313" key="3">
    <source>
        <dbReference type="EMBL" id="KAF5376837.1"/>
    </source>
</evidence>